<comment type="similarity">
    <text evidence="1">Belongs to the AB hydrolase superfamily.</text>
</comment>
<gene>
    <name evidence="4" type="ORF">ACFOMG_07590</name>
</gene>
<dbReference type="PANTHER" id="PTHR43798">
    <property type="entry name" value="MONOACYLGLYCEROL LIPASE"/>
    <property type="match status" value="1"/>
</dbReference>
<dbReference type="RefSeq" id="WP_376865793.1">
    <property type="nucleotide sequence ID" value="NZ_JBHRYB010000005.1"/>
</dbReference>
<reference evidence="5" key="1">
    <citation type="journal article" date="2019" name="Int. J. Syst. Evol. Microbiol.">
        <title>The Global Catalogue of Microorganisms (GCM) 10K type strain sequencing project: providing services to taxonomists for standard genome sequencing and annotation.</title>
        <authorList>
            <consortium name="The Broad Institute Genomics Platform"/>
            <consortium name="The Broad Institute Genome Sequencing Center for Infectious Disease"/>
            <person name="Wu L."/>
            <person name="Ma J."/>
        </authorList>
    </citation>
    <scope>NUCLEOTIDE SEQUENCE [LARGE SCALE GENOMIC DNA]</scope>
    <source>
        <strain evidence="5">KCTC 42424</strain>
    </source>
</reference>
<feature type="domain" description="AB hydrolase-1" evidence="3">
    <location>
        <begin position="36"/>
        <end position="156"/>
    </location>
</feature>
<dbReference type="Pfam" id="PF00561">
    <property type="entry name" value="Abhydrolase_1"/>
    <property type="match status" value="1"/>
</dbReference>
<proteinExistence type="inferred from homology"/>
<dbReference type="Gene3D" id="3.40.50.1820">
    <property type="entry name" value="alpha/beta hydrolase"/>
    <property type="match status" value="1"/>
</dbReference>
<dbReference type="InterPro" id="IPR029058">
    <property type="entry name" value="AB_hydrolase_fold"/>
</dbReference>
<dbReference type="EMBL" id="JBHRYB010000005">
    <property type="protein sequence ID" value="MFC3679974.1"/>
    <property type="molecule type" value="Genomic_DNA"/>
</dbReference>
<evidence type="ECO:0000313" key="4">
    <source>
        <dbReference type="EMBL" id="MFC3679974.1"/>
    </source>
</evidence>
<accession>A0ABV7VR92</accession>
<evidence type="ECO:0000256" key="2">
    <source>
        <dbReference type="ARBA" id="ARBA00022801"/>
    </source>
</evidence>
<organism evidence="4 5">
    <name type="scientific">Bacterioplanoides pacificum</name>
    <dbReference type="NCBI Taxonomy" id="1171596"/>
    <lineage>
        <taxon>Bacteria</taxon>
        <taxon>Pseudomonadati</taxon>
        <taxon>Pseudomonadota</taxon>
        <taxon>Gammaproteobacteria</taxon>
        <taxon>Oceanospirillales</taxon>
        <taxon>Oceanospirillaceae</taxon>
        <taxon>Bacterioplanoides</taxon>
    </lineage>
</organism>
<name>A0ABV7VR92_9GAMM</name>
<dbReference type="Proteomes" id="UP001595722">
    <property type="component" value="Unassembled WGS sequence"/>
</dbReference>
<keyword evidence="5" id="KW-1185">Reference proteome</keyword>
<sequence length="294" mass="32012">MSSFSTTVSEQRFTTSVGELSVRSWATGAAVPTGRILALHGWLDNAASFDRLAPLLAAAGFQVSALDLPGHGHSDWLAGGNYYIWEPVAAVVEVARQLEGPVHLLGHSMGAATALLTAAAYPELARSVVALDALGPLTTPAEQLVSQLRKGVDDTLRRQQQPGRSKCYRSEEQAIQARVGKDPLLTAECIAPVVRRNLRQTTQGWCWRSDPRLRGVSKVRLTEPQVAAVLQAVQCPVQVVRARQGIIPQAMFDLRLPHLQDGRFIALPGHHHFHLQTDCCGALGQTLIHFYQDN</sequence>
<comment type="caution">
    <text evidence="4">The sequence shown here is derived from an EMBL/GenBank/DDBJ whole genome shotgun (WGS) entry which is preliminary data.</text>
</comment>
<dbReference type="SUPFAM" id="SSF53474">
    <property type="entry name" value="alpha/beta-Hydrolases"/>
    <property type="match status" value="1"/>
</dbReference>
<keyword evidence="2 4" id="KW-0378">Hydrolase</keyword>
<evidence type="ECO:0000259" key="3">
    <source>
        <dbReference type="Pfam" id="PF00561"/>
    </source>
</evidence>
<protein>
    <submittedName>
        <fullName evidence="4">Alpha/beta hydrolase</fullName>
    </submittedName>
</protein>
<evidence type="ECO:0000313" key="5">
    <source>
        <dbReference type="Proteomes" id="UP001595722"/>
    </source>
</evidence>
<dbReference type="GO" id="GO:0016787">
    <property type="term" value="F:hydrolase activity"/>
    <property type="evidence" value="ECO:0007669"/>
    <property type="project" value="UniProtKB-KW"/>
</dbReference>
<evidence type="ECO:0000256" key="1">
    <source>
        <dbReference type="ARBA" id="ARBA00008645"/>
    </source>
</evidence>
<dbReference type="PANTHER" id="PTHR43798:SF14">
    <property type="entry name" value="SERINE HYDROLASE-LIKE PROTEIN DDB_G0286239"/>
    <property type="match status" value="1"/>
</dbReference>
<dbReference type="InterPro" id="IPR050266">
    <property type="entry name" value="AB_hydrolase_sf"/>
</dbReference>
<dbReference type="InterPro" id="IPR000073">
    <property type="entry name" value="AB_hydrolase_1"/>
</dbReference>
<dbReference type="PRINTS" id="PR00111">
    <property type="entry name" value="ABHYDROLASE"/>
</dbReference>